<evidence type="ECO:0000313" key="3">
    <source>
        <dbReference type="Proteomes" id="UP001158986"/>
    </source>
</evidence>
<dbReference type="InterPro" id="IPR032675">
    <property type="entry name" value="LRR_dom_sf"/>
</dbReference>
<dbReference type="Proteomes" id="UP001158986">
    <property type="component" value="Unassembled WGS sequence"/>
</dbReference>
<comment type="caution">
    <text evidence="2">The sequence shown here is derived from an EMBL/GenBank/DDBJ whole genome shotgun (WGS) entry which is preliminary data.</text>
</comment>
<evidence type="ECO:0000259" key="1">
    <source>
        <dbReference type="Pfam" id="PF25372"/>
    </source>
</evidence>
<reference evidence="2 3" key="1">
    <citation type="submission" date="2021-11" db="EMBL/GenBank/DDBJ databases">
        <authorList>
            <person name="Islam A."/>
            <person name="Islam S."/>
            <person name="Flora M.S."/>
            <person name="Rahman M."/>
            <person name="Ziaur R.M."/>
            <person name="Epstein J.H."/>
            <person name="Hassan M."/>
            <person name="Klassen M."/>
            <person name="Woodard K."/>
            <person name="Webb A."/>
            <person name="Webby R.J."/>
            <person name="El Zowalaty M.E."/>
        </authorList>
    </citation>
    <scope>NUCLEOTIDE SEQUENCE [LARGE SCALE GENOMIC DNA]</scope>
    <source>
        <strain evidence="2">Pbs1</strain>
    </source>
</reference>
<dbReference type="InterPro" id="IPR006553">
    <property type="entry name" value="Leu-rich_rpt_Cys-con_subtyp"/>
</dbReference>
<dbReference type="SMART" id="SM00367">
    <property type="entry name" value="LRR_CC"/>
    <property type="match status" value="7"/>
</dbReference>
<dbReference type="PANTHER" id="PTHR13318">
    <property type="entry name" value="PARTNER OF PAIRED, ISOFORM B-RELATED"/>
    <property type="match status" value="1"/>
</dbReference>
<proteinExistence type="predicted"/>
<organism evidence="2 3">
    <name type="scientific">Peronospora belbahrii</name>
    <dbReference type="NCBI Taxonomy" id="622444"/>
    <lineage>
        <taxon>Eukaryota</taxon>
        <taxon>Sar</taxon>
        <taxon>Stramenopiles</taxon>
        <taxon>Oomycota</taxon>
        <taxon>Peronosporomycetes</taxon>
        <taxon>Peronosporales</taxon>
        <taxon>Peronosporaceae</taxon>
        <taxon>Peronospora</taxon>
    </lineage>
</organism>
<accession>A0ABN8DA50</accession>
<dbReference type="Pfam" id="PF25372">
    <property type="entry name" value="DUF7885"/>
    <property type="match status" value="1"/>
</dbReference>
<dbReference type="InterPro" id="IPR057207">
    <property type="entry name" value="FBXL15_LRR"/>
</dbReference>
<evidence type="ECO:0000313" key="2">
    <source>
        <dbReference type="EMBL" id="CAH0522272.1"/>
    </source>
</evidence>
<dbReference type="SUPFAM" id="SSF52047">
    <property type="entry name" value="RNI-like"/>
    <property type="match status" value="1"/>
</dbReference>
<dbReference type="Gene3D" id="3.80.10.10">
    <property type="entry name" value="Ribonuclease Inhibitor"/>
    <property type="match status" value="2"/>
</dbReference>
<name>A0ABN8DA50_9STRA</name>
<feature type="domain" description="F-box/LRR-repeat protein 15-like leucin rich repeat" evidence="1">
    <location>
        <begin position="172"/>
        <end position="325"/>
    </location>
</feature>
<dbReference type="EMBL" id="CAKLCB010000388">
    <property type="protein sequence ID" value="CAH0522272.1"/>
    <property type="molecule type" value="Genomic_DNA"/>
</dbReference>
<keyword evidence="3" id="KW-1185">Reference proteome</keyword>
<gene>
    <name evidence="2" type="ORF">PBS001_LOCUS8706</name>
</gene>
<protein>
    <recommendedName>
        <fullName evidence="1">F-box/LRR-repeat protein 15-like leucin rich repeat domain-containing protein</fullName>
    </recommendedName>
</protein>
<sequence length="390" mass="43430">MTFVLKTTMPSMKSNGFETLASENLRHVLNFLNIREQFALLSSSKVLLHGEPLSSSVVSYCGQCEACQSKTEHLCDFKYKNESKEFWKAILQHSTPTGLRELRLASCEGFNASVLKTAGAAVAFKSLEILELSRCASMDEEALGLLAGMCGNLRELRFRDMAVDRKALKKLLSKNAASLRIVDLLGCHTVNGEDVRGIAQCTQLRDLSLWGCHNVDNGAIDHVVQHCPQLERLNLRYAHKVDDKMVAAIAMHLPQLKDLNLRYCYKISDKGVQSLCKFLPGLRSLNLSQCSRLSDAAIMQVAASMTRLKELRLWGCMKLTSNSVFFISEGLPELTLLDLRSRDKFETVIGGPTALKFLIQTYRSKLARWEQAQGEQTGVFKRHAIVAAAA</sequence>